<evidence type="ECO:0000256" key="2">
    <source>
        <dbReference type="ARBA" id="ARBA00005417"/>
    </source>
</evidence>
<keyword evidence="4" id="KW-1003">Cell membrane</keyword>
<dbReference type="PROSITE" id="PS50893">
    <property type="entry name" value="ABC_TRANSPORTER_2"/>
    <property type="match status" value="1"/>
</dbReference>
<dbReference type="GO" id="GO:0015833">
    <property type="term" value="P:peptide transport"/>
    <property type="evidence" value="ECO:0007669"/>
    <property type="project" value="InterPro"/>
</dbReference>
<dbReference type="EMBL" id="CP036455">
    <property type="protein sequence ID" value="QBI53018.1"/>
    <property type="molecule type" value="Genomic_DNA"/>
</dbReference>
<comment type="subcellular location">
    <subcellularLocation>
        <location evidence="1">Cell membrane</location>
        <topology evidence="1">Peripheral membrane protein</topology>
    </subcellularLocation>
</comment>
<dbReference type="SUPFAM" id="SSF52540">
    <property type="entry name" value="P-loop containing nucleoside triphosphate hydrolases"/>
    <property type="match status" value="1"/>
</dbReference>
<dbReference type="PANTHER" id="PTHR43297:SF2">
    <property type="entry name" value="DIPEPTIDE TRANSPORT ATP-BINDING PROTEIN DPPD"/>
    <property type="match status" value="1"/>
</dbReference>
<dbReference type="GO" id="GO:0005886">
    <property type="term" value="C:plasma membrane"/>
    <property type="evidence" value="ECO:0007669"/>
    <property type="project" value="UniProtKB-SubCell"/>
</dbReference>
<proteinExistence type="inferred from homology"/>
<keyword evidence="10" id="KW-1185">Reference proteome</keyword>
<sequence>MALLSVRDLVVEFGGRSESVRALDGVSFDIAAGETLALLGESGSGKSVTAQAVMGLLPRPAGRVLSGAVEFDGSDLTSRSAAAMRTVRGSQIAMIFQDPLTSLNPVHTVGRQIGEPLRVHRGLRRNAAHREAVELMRRVGIPDAATRADDYPHQFSGGMRQRIMTAMAIALRPRLVIADEPTTALDVTVQAQILRLLSDLQREEGMALILISHDLGVVASYAQRVAVMYAGRIVETGPIRTVYDHPAHPYTRGLLQSIPDSEAPEERLTPIPGSPPMLARLPSGCPFHPRCSWRTDECTTARPALLSITDEALSAEAAATHAAACHHSSEVMSVV</sequence>
<organism evidence="9 10">
    <name type="scientific">Streptomonospora litoralis</name>
    <dbReference type="NCBI Taxonomy" id="2498135"/>
    <lineage>
        <taxon>Bacteria</taxon>
        <taxon>Bacillati</taxon>
        <taxon>Actinomycetota</taxon>
        <taxon>Actinomycetes</taxon>
        <taxon>Streptosporangiales</taxon>
        <taxon>Nocardiopsidaceae</taxon>
        <taxon>Streptomonospora</taxon>
    </lineage>
</organism>
<dbReference type="KEGG" id="strr:EKD16_06095"/>
<evidence type="ECO:0000259" key="8">
    <source>
        <dbReference type="PROSITE" id="PS50893"/>
    </source>
</evidence>
<dbReference type="Gene3D" id="3.40.50.300">
    <property type="entry name" value="P-loop containing nucleotide triphosphate hydrolases"/>
    <property type="match status" value="1"/>
</dbReference>
<dbReference type="InterPro" id="IPR027417">
    <property type="entry name" value="P-loop_NTPase"/>
</dbReference>
<dbReference type="Pfam" id="PF00005">
    <property type="entry name" value="ABC_tran"/>
    <property type="match status" value="1"/>
</dbReference>
<evidence type="ECO:0000256" key="1">
    <source>
        <dbReference type="ARBA" id="ARBA00004202"/>
    </source>
</evidence>
<dbReference type="CDD" id="cd03257">
    <property type="entry name" value="ABC_NikE_OppD_transporters"/>
    <property type="match status" value="1"/>
</dbReference>
<evidence type="ECO:0000313" key="10">
    <source>
        <dbReference type="Proteomes" id="UP000292235"/>
    </source>
</evidence>
<evidence type="ECO:0000256" key="5">
    <source>
        <dbReference type="ARBA" id="ARBA00022741"/>
    </source>
</evidence>
<name>A0A4P6PXT2_9ACTN</name>
<evidence type="ECO:0000256" key="3">
    <source>
        <dbReference type="ARBA" id="ARBA00022448"/>
    </source>
</evidence>
<comment type="similarity">
    <text evidence="2">Belongs to the ABC transporter superfamily.</text>
</comment>
<dbReference type="PANTHER" id="PTHR43297">
    <property type="entry name" value="OLIGOPEPTIDE TRANSPORT ATP-BINDING PROTEIN APPD"/>
    <property type="match status" value="1"/>
</dbReference>
<evidence type="ECO:0000256" key="6">
    <source>
        <dbReference type="ARBA" id="ARBA00022840"/>
    </source>
</evidence>
<dbReference type="SMART" id="SM00382">
    <property type="entry name" value="AAA"/>
    <property type="match status" value="1"/>
</dbReference>
<dbReference type="Pfam" id="PF08352">
    <property type="entry name" value="oligo_HPY"/>
    <property type="match status" value="1"/>
</dbReference>
<dbReference type="InterPro" id="IPR003439">
    <property type="entry name" value="ABC_transporter-like_ATP-bd"/>
</dbReference>
<evidence type="ECO:0000313" key="9">
    <source>
        <dbReference type="EMBL" id="QBI53018.1"/>
    </source>
</evidence>
<dbReference type="InterPro" id="IPR013563">
    <property type="entry name" value="Oligopep_ABC_C"/>
</dbReference>
<dbReference type="OrthoDB" id="9809030at2"/>
<protein>
    <submittedName>
        <fullName evidence="9">Oligopeptide transport ATP-binding protein OppD</fullName>
    </submittedName>
</protein>
<keyword evidence="6 9" id="KW-0067">ATP-binding</keyword>
<evidence type="ECO:0000256" key="7">
    <source>
        <dbReference type="ARBA" id="ARBA00023136"/>
    </source>
</evidence>
<evidence type="ECO:0000256" key="4">
    <source>
        <dbReference type="ARBA" id="ARBA00022475"/>
    </source>
</evidence>
<reference evidence="9 10" key="1">
    <citation type="submission" date="2019-02" db="EMBL/GenBank/DDBJ databases">
        <authorList>
            <person name="Khodamoradi S."/>
            <person name="Hahnke R.L."/>
            <person name="Kaempfer P."/>
            <person name="Schumann P."/>
            <person name="Rohde M."/>
            <person name="Steinert M."/>
            <person name="Luzhetskyy A."/>
            <person name="Wink J."/>
            <person name="Ruckert C."/>
        </authorList>
    </citation>
    <scope>NUCLEOTIDE SEQUENCE [LARGE SCALE GENOMIC DNA]</scope>
    <source>
        <strain evidence="9 10">M2</strain>
    </source>
</reference>
<dbReference type="AlphaFoldDB" id="A0A4P6PXT2"/>
<dbReference type="InterPro" id="IPR003593">
    <property type="entry name" value="AAA+_ATPase"/>
</dbReference>
<dbReference type="NCBIfam" id="TIGR01727">
    <property type="entry name" value="oligo_HPY"/>
    <property type="match status" value="1"/>
</dbReference>
<feature type="domain" description="ABC transporter" evidence="8">
    <location>
        <begin position="4"/>
        <end position="255"/>
    </location>
</feature>
<accession>A0A4P6PXT2</accession>
<dbReference type="RefSeq" id="WP_131097460.1">
    <property type="nucleotide sequence ID" value="NZ_CP036455.1"/>
</dbReference>
<gene>
    <name evidence="9" type="primary">oppD1</name>
    <name evidence="9" type="ORF">EKD16_06095</name>
</gene>
<keyword evidence="7" id="KW-0472">Membrane</keyword>
<dbReference type="Proteomes" id="UP000292235">
    <property type="component" value="Chromosome"/>
</dbReference>
<dbReference type="FunFam" id="3.40.50.300:FF:000016">
    <property type="entry name" value="Oligopeptide ABC transporter ATP-binding component"/>
    <property type="match status" value="1"/>
</dbReference>
<keyword evidence="5" id="KW-0547">Nucleotide-binding</keyword>
<dbReference type="GO" id="GO:0005524">
    <property type="term" value="F:ATP binding"/>
    <property type="evidence" value="ECO:0007669"/>
    <property type="project" value="UniProtKB-KW"/>
</dbReference>
<dbReference type="GO" id="GO:0016887">
    <property type="term" value="F:ATP hydrolysis activity"/>
    <property type="evidence" value="ECO:0007669"/>
    <property type="project" value="InterPro"/>
</dbReference>
<dbReference type="InterPro" id="IPR050388">
    <property type="entry name" value="ABC_Ni/Peptide_Import"/>
</dbReference>
<keyword evidence="3" id="KW-0813">Transport</keyword>